<keyword evidence="2" id="KW-1185">Reference proteome</keyword>
<gene>
    <name evidence="1" type="ORF">RPERSI_LOCUS2738</name>
</gene>
<sequence>YNDDCLENYIDLNKLYNDINDLLDCDKLEYYKKDNIQPPALLEIGMMFDSFDYAEQFLNQYAKDNRFVVIKERCEKDKNDKSIIVRRTFEYHHGRSKKSKKVVDIMQQRDHISEKINCLWMCNINKIKSSESVKVTSFDSEYSQLKEYQNSVPTRGLPIVSQVIFPQIDSILIKFVISHILSIQRQQMNKSLLYCAVRLEVSEFNNNKQQISYVDLLSSYSYISLAITTDITTSPEEMHNSFNLEYLKQMRSNNMMSSEMSHNVSKKMRYLTRFGVLKKALNLSISLNCDDELLNILYYFIEDKQKLSTNYSTINNDNNKDHTNTNQNSDNSYVSIQVTDLLVV</sequence>
<accession>A0ACA9LFS0</accession>
<evidence type="ECO:0000313" key="2">
    <source>
        <dbReference type="Proteomes" id="UP000789920"/>
    </source>
</evidence>
<dbReference type="EMBL" id="CAJVQC010003124">
    <property type="protein sequence ID" value="CAG8521845.1"/>
    <property type="molecule type" value="Genomic_DNA"/>
</dbReference>
<feature type="non-terminal residue" evidence="1">
    <location>
        <position position="1"/>
    </location>
</feature>
<reference evidence="1" key="1">
    <citation type="submission" date="2021-06" db="EMBL/GenBank/DDBJ databases">
        <authorList>
            <person name="Kallberg Y."/>
            <person name="Tangrot J."/>
            <person name="Rosling A."/>
        </authorList>
    </citation>
    <scope>NUCLEOTIDE SEQUENCE</scope>
    <source>
        <strain evidence="1">MA461A</strain>
    </source>
</reference>
<dbReference type="Proteomes" id="UP000789920">
    <property type="component" value="Unassembled WGS sequence"/>
</dbReference>
<organism evidence="1 2">
    <name type="scientific">Racocetra persica</name>
    <dbReference type="NCBI Taxonomy" id="160502"/>
    <lineage>
        <taxon>Eukaryota</taxon>
        <taxon>Fungi</taxon>
        <taxon>Fungi incertae sedis</taxon>
        <taxon>Mucoromycota</taxon>
        <taxon>Glomeromycotina</taxon>
        <taxon>Glomeromycetes</taxon>
        <taxon>Diversisporales</taxon>
        <taxon>Gigasporaceae</taxon>
        <taxon>Racocetra</taxon>
    </lineage>
</organism>
<protein>
    <submittedName>
        <fullName evidence="1">6403_t:CDS:1</fullName>
    </submittedName>
</protein>
<evidence type="ECO:0000313" key="1">
    <source>
        <dbReference type="EMBL" id="CAG8521845.1"/>
    </source>
</evidence>
<proteinExistence type="predicted"/>
<comment type="caution">
    <text evidence="1">The sequence shown here is derived from an EMBL/GenBank/DDBJ whole genome shotgun (WGS) entry which is preliminary data.</text>
</comment>
<name>A0ACA9LFS0_9GLOM</name>